<name>A0ABU1UZN2_9GAMM</name>
<gene>
    <name evidence="1" type="ORF">J2X05_002686</name>
</gene>
<dbReference type="Gene3D" id="2.180.10.10">
    <property type="entry name" value="RHS repeat-associated core"/>
    <property type="match status" value="1"/>
</dbReference>
<evidence type="ECO:0008006" key="3">
    <source>
        <dbReference type="Google" id="ProtNLM"/>
    </source>
</evidence>
<dbReference type="Proteomes" id="UP001253595">
    <property type="component" value="Unassembled WGS sequence"/>
</dbReference>
<reference evidence="1 2" key="1">
    <citation type="submission" date="2023-07" db="EMBL/GenBank/DDBJ databases">
        <title>Sorghum-associated microbial communities from plants grown in Nebraska, USA.</title>
        <authorList>
            <person name="Schachtman D."/>
        </authorList>
    </citation>
    <scope>NUCLEOTIDE SEQUENCE [LARGE SCALE GENOMIC DNA]</scope>
    <source>
        <strain evidence="1 2">BE190</strain>
    </source>
</reference>
<evidence type="ECO:0000313" key="2">
    <source>
        <dbReference type="Proteomes" id="UP001253595"/>
    </source>
</evidence>
<proteinExistence type="predicted"/>
<organism evidence="1 2">
    <name type="scientific">Cellvibrio fibrivorans</name>
    <dbReference type="NCBI Taxonomy" id="126350"/>
    <lineage>
        <taxon>Bacteria</taxon>
        <taxon>Pseudomonadati</taxon>
        <taxon>Pseudomonadota</taxon>
        <taxon>Gammaproteobacteria</taxon>
        <taxon>Cellvibrionales</taxon>
        <taxon>Cellvibrionaceae</taxon>
        <taxon>Cellvibrio</taxon>
    </lineage>
</organism>
<evidence type="ECO:0000313" key="1">
    <source>
        <dbReference type="EMBL" id="MDR7090662.1"/>
    </source>
</evidence>
<dbReference type="NCBIfam" id="TIGR03696">
    <property type="entry name" value="Rhs_assc_core"/>
    <property type="match status" value="1"/>
</dbReference>
<keyword evidence="2" id="KW-1185">Reference proteome</keyword>
<protein>
    <recommendedName>
        <fullName evidence="3">RHS repeat-associated core domain-containing protein</fullName>
    </recommendedName>
</protein>
<dbReference type="InterPro" id="IPR022385">
    <property type="entry name" value="Rhs_assc_core"/>
</dbReference>
<sequence length="279" mass="30793">MNGRVYDPELGRFMSADPFVQAPYNSQSYNRYSYVFNNPLSFTDPSGYKCYEVTVGSQTAGGAEGSDKNQYDSQNQTISTGGSLCGWDAYYFSQDWLNNMERYLQAASPYMVPQYARQSMEFNSAVLGVPNTLDLMDAQAAESAQEISDELQASGHATIATLAGIVVLTYGDKNKKKHAEALSTDEKAVRDATGKGNNITVKTQKEAERILEKVRPNIPWNYTYGPKTKTNKQVHPVDGSGNAPGLDYELPHIKWRDWSDGKSSGVEGHIYFESVNGGV</sequence>
<dbReference type="EMBL" id="JAVDVX010000004">
    <property type="protein sequence ID" value="MDR7090662.1"/>
    <property type="molecule type" value="Genomic_DNA"/>
</dbReference>
<accession>A0ABU1UZN2</accession>
<comment type="caution">
    <text evidence="1">The sequence shown here is derived from an EMBL/GenBank/DDBJ whole genome shotgun (WGS) entry which is preliminary data.</text>
</comment>